<reference evidence="3" key="1">
    <citation type="submission" date="2016-10" db="EMBL/GenBank/DDBJ databases">
        <authorList>
            <person name="Varghese N."/>
            <person name="Submissions S."/>
        </authorList>
    </citation>
    <scope>NUCLEOTIDE SEQUENCE [LARGE SCALE GENOMIC DNA]</scope>
    <source>
        <strain evidence="3">KCTC 32247</strain>
    </source>
</reference>
<dbReference type="EMBL" id="LT629751">
    <property type="protein sequence ID" value="SDS04530.1"/>
    <property type="molecule type" value="Genomic_DNA"/>
</dbReference>
<dbReference type="InterPro" id="IPR013087">
    <property type="entry name" value="Znf_C2H2_type"/>
</dbReference>
<dbReference type="RefSeq" id="WP_090347848.1">
    <property type="nucleotide sequence ID" value="NZ_LT629751.1"/>
</dbReference>
<dbReference type="SMART" id="SM00507">
    <property type="entry name" value="HNHc"/>
    <property type="match status" value="1"/>
</dbReference>
<keyword evidence="2" id="KW-0378">Hydrolase</keyword>
<dbReference type="OrthoDB" id="7802453at2"/>
<dbReference type="Gene3D" id="1.10.30.50">
    <property type="match status" value="1"/>
</dbReference>
<dbReference type="GO" id="GO:0004519">
    <property type="term" value="F:endonuclease activity"/>
    <property type="evidence" value="ECO:0007669"/>
    <property type="project" value="UniProtKB-KW"/>
</dbReference>
<keyword evidence="2" id="KW-0540">Nuclease</keyword>
<feature type="domain" description="C2H2-type" evidence="1">
    <location>
        <begin position="377"/>
        <end position="399"/>
    </location>
</feature>
<evidence type="ECO:0000313" key="3">
    <source>
        <dbReference type="Proteomes" id="UP000243359"/>
    </source>
</evidence>
<dbReference type="AlphaFoldDB" id="A0A1H1P0H1"/>
<dbReference type="InterPro" id="IPR004919">
    <property type="entry name" value="GmrSD_N"/>
</dbReference>
<protein>
    <submittedName>
        <fullName evidence="2">HNH endonuclease</fullName>
    </submittedName>
</protein>
<gene>
    <name evidence="2" type="ORF">SAMN05216221_0943</name>
</gene>
<dbReference type="CDD" id="cd00085">
    <property type="entry name" value="HNHc"/>
    <property type="match status" value="1"/>
</dbReference>
<evidence type="ECO:0000259" key="1">
    <source>
        <dbReference type="PROSITE" id="PS00028"/>
    </source>
</evidence>
<dbReference type="InterPro" id="IPR003615">
    <property type="entry name" value="HNH_nuc"/>
</dbReference>
<evidence type="ECO:0000313" key="2">
    <source>
        <dbReference type="EMBL" id="SDS04530.1"/>
    </source>
</evidence>
<dbReference type="Pfam" id="PF01844">
    <property type="entry name" value="HNH"/>
    <property type="match status" value="1"/>
</dbReference>
<proteinExistence type="predicted"/>
<sequence length="424" mass="48771">MHCIDQPFTISKLWVNRNSIQENPEYQRESAIWSTERQQLFIDSILNRFDVPKLYFHDLRNNKGIYEYAIVDGKQRLHTIYAFMQDNLQLATDFSLMEERPGQPSPQPGAKFSELSEFWREEFKATSLSVVLIQNAADEDIEELFSRLNNGEPLNAAEKRNAMGGEMCRLIRDIASDEFFKKKLKISNKRYQHYEIAAKFLLLERTAQGGGGPYSDLKKRFLDDLVKKNKQMSAADASGLERRVTDQLKNLSKIFADHDALLSKQAYPPLYYIFIKRVMHEYGHAKLASKIRGFLTDFHVRRTANLDLPEDDRDPVLIEFGRLMQQGTNDLNSLRDRVSVLTRYFLLDNPDVSVKDPKRLFTDEERLAIWIIGGKKCANCGIEINLDDMHADHQEQWAHGGQTSLSNGRCLCKSCNPSLAKPVG</sequence>
<organism evidence="2 3">
    <name type="scientific">Pseudomonas oryzae</name>
    <dbReference type="NCBI Taxonomy" id="1392877"/>
    <lineage>
        <taxon>Bacteria</taxon>
        <taxon>Pseudomonadati</taxon>
        <taxon>Pseudomonadota</taxon>
        <taxon>Gammaproteobacteria</taxon>
        <taxon>Pseudomonadales</taxon>
        <taxon>Pseudomonadaceae</taxon>
        <taxon>Pseudomonas</taxon>
    </lineage>
</organism>
<dbReference type="Proteomes" id="UP000243359">
    <property type="component" value="Chromosome I"/>
</dbReference>
<accession>A0A1H1P0H1</accession>
<dbReference type="PROSITE" id="PS00028">
    <property type="entry name" value="ZINC_FINGER_C2H2_1"/>
    <property type="match status" value="1"/>
</dbReference>
<name>A0A1H1P0H1_9PSED</name>
<dbReference type="GO" id="GO:0008270">
    <property type="term" value="F:zinc ion binding"/>
    <property type="evidence" value="ECO:0007669"/>
    <property type="project" value="InterPro"/>
</dbReference>
<keyword evidence="2" id="KW-0255">Endonuclease</keyword>
<dbReference type="GO" id="GO:0003676">
    <property type="term" value="F:nucleic acid binding"/>
    <property type="evidence" value="ECO:0007669"/>
    <property type="project" value="InterPro"/>
</dbReference>
<dbReference type="InterPro" id="IPR002711">
    <property type="entry name" value="HNH"/>
</dbReference>
<dbReference type="PANTHER" id="PTHR39639:SF1">
    <property type="entry name" value="DUF262 DOMAIN-CONTAINING PROTEIN"/>
    <property type="match status" value="1"/>
</dbReference>
<keyword evidence="3" id="KW-1185">Reference proteome</keyword>
<dbReference type="Pfam" id="PF03235">
    <property type="entry name" value="GmrSD_N"/>
    <property type="match status" value="1"/>
</dbReference>
<dbReference type="PANTHER" id="PTHR39639">
    <property type="entry name" value="CHROMOSOME 16, WHOLE GENOME SHOTGUN SEQUENCE"/>
    <property type="match status" value="1"/>
</dbReference>